<dbReference type="Proteomes" id="UP001386955">
    <property type="component" value="Unassembled WGS sequence"/>
</dbReference>
<feature type="transmembrane region" description="Helical" evidence="6">
    <location>
        <begin position="183"/>
        <end position="202"/>
    </location>
</feature>
<evidence type="ECO:0000313" key="7">
    <source>
        <dbReference type="EMBL" id="KAK7404829.1"/>
    </source>
</evidence>
<keyword evidence="3" id="KW-0496">Mitochondrion</keyword>
<comment type="subcellular location">
    <subcellularLocation>
        <location evidence="1">Mitochondrion inner membrane</location>
    </subcellularLocation>
</comment>
<dbReference type="AlphaFoldDB" id="A0AAN9XRE1"/>
<evidence type="ECO:0000256" key="6">
    <source>
        <dbReference type="SAM" id="Phobius"/>
    </source>
</evidence>
<evidence type="ECO:0000256" key="5">
    <source>
        <dbReference type="SAM" id="MobiDB-lite"/>
    </source>
</evidence>
<accession>A0AAN9XRE1</accession>
<keyword evidence="6" id="KW-0812">Transmembrane</keyword>
<evidence type="ECO:0000256" key="3">
    <source>
        <dbReference type="ARBA" id="ARBA00023128"/>
    </source>
</evidence>
<gene>
    <name evidence="7" type="ORF">VNO78_05814</name>
</gene>
<dbReference type="InterPro" id="IPR039297">
    <property type="entry name" value="COX7a"/>
</dbReference>
<name>A0AAN9XRE1_PSOTE</name>
<dbReference type="PANTHER" id="PTHR35308:SF10">
    <property type="entry name" value="COX VIIA-LIKE PROTEIN"/>
    <property type="match status" value="1"/>
</dbReference>
<feature type="region of interest" description="Disordered" evidence="5">
    <location>
        <begin position="1"/>
        <end position="20"/>
    </location>
</feature>
<dbReference type="EMBL" id="JAYMYS010000002">
    <property type="protein sequence ID" value="KAK7404829.1"/>
    <property type="molecule type" value="Genomic_DNA"/>
</dbReference>
<protein>
    <submittedName>
        <fullName evidence="7">Uncharacterized protein</fullName>
    </submittedName>
</protein>
<evidence type="ECO:0000313" key="8">
    <source>
        <dbReference type="Proteomes" id="UP001386955"/>
    </source>
</evidence>
<evidence type="ECO:0000256" key="2">
    <source>
        <dbReference type="ARBA" id="ARBA00022792"/>
    </source>
</evidence>
<dbReference type="GO" id="GO:0005743">
    <property type="term" value="C:mitochondrial inner membrane"/>
    <property type="evidence" value="ECO:0007669"/>
    <property type="project" value="UniProtKB-SubCell"/>
</dbReference>
<comment type="caution">
    <text evidence="7">The sequence shown here is derived from an EMBL/GenBank/DDBJ whole genome shotgun (WGS) entry which is preliminary data.</text>
</comment>
<proteinExistence type="predicted"/>
<keyword evidence="4 6" id="KW-0472">Membrane</keyword>
<sequence length="212" mass="23729">MKEQEFPELTSNKGDGYANDCRIEGKKNDELALPDVGSFDSGRGTTFIVPPFISSFTRPEWIRGSPSSPLITIFLHFSMLFEPRIHSGRVNEEINGGTIKVVPLPESKDPTSGRASSSFFFPSILQSLAYPSPLFEKKWGEGGMKMSETPFRPREKLIEKQKYFQNIHRYTHLKGPMDKITSVVIPLALAASSLYLIGRGIYNMSHGIGKKE</sequence>
<keyword evidence="6" id="KW-1133">Transmembrane helix</keyword>
<dbReference type="Pfam" id="PF02238">
    <property type="entry name" value="COX7a"/>
    <property type="match status" value="1"/>
</dbReference>
<keyword evidence="2" id="KW-0999">Mitochondrion inner membrane</keyword>
<organism evidence="7 8">
    <name type="scientific">Psophocarpus tetragonolobus</name>
    <name type="common">Winged bean</name>
    <name type="synonym">Dolichos tetragonolobus</name>
    <dbReference type="NCBI Taxonomy" id="3891"/>
    <lineage>
        <taxon>Eukaryota</taxon>
        <taxon>Viridiplantae</taxon>
        <taxon>Streptophyta</taxon>
        <taxon>Embryophyta</taxon>
        <taxon>Tracheophyta</taxon>
        <taxon>Spermatophyta</taxon>
        <taxon>Magnoliopsida</taxon>
        <taxon>eudicotyledons</taxon>
        <taxon>Gunneridae</taxon>
        <taxon>Pentapetalae</taxon>
        <taxon>rosids</taxon>
        <taxon>fabids</taxon>
        <taxon>Fabales</taxon>
        <taxon>Fabaceae</taxon>
        <taxon>Papilionoideae</taxon>
        <taxon>50 kb inversion clade</taxon>
        <taxon>NPAAA clade</taxon>
        <taxon>indigoferoid/millettioid clade</taxon>
        <taxon>Phaseoleae</taxon>
        <taxon>Psophocarpus</taxon>
    </lineage>
</organism>
<evidence type="ECO:0000256" key="4">
    <source>
        <dbReference type="ARBA" id="ARBA00023136"/>
    </source>
</evidence>
<reference evidence="7 8" key="1">
    <citation type="submission" date="2024-01" db="EMBL/GenBank/DDBJ databases">
        <title>The genomes of 5 underutilized Papilionoideae crops provide insights into root nodulation and disease resistanc.</title>
        <authorList>
            <person name="Jiang F."/>
        </authorList>
    </citation>
    <scope>NUCLEOTIDE SEQUENCE [LARGE SCALE GENOMIC DNA]</scope>
    <source>
        <strain evidence="7">DUOXIRENSHENG_FW03</strain>
        <tissue evidence="7">Leaves</tissue>
    </source>
</reference>
<evidence type="ECO:0000256" key="1">
    <source>
        <dbReference type="ARBA" id="ARBA00004273"/>
    </source>
</evidence>
<dbReference type="PANTHER" id="PTHR35308">
    <property type="entry name" value="CYTOCHROME C OXIDASE SUBUNIT 7"/>
    <property type="match status" value="1"/>
</dbReference>
<keyword evidence="8" id="KW-1185">Reference proteome</keyword>